<comment type="caution">
    <text evidence="1">The sequence shown here is derived from an EMBL/GenBank/DDBJ whole genome shotgun (WGS) entry which is preliminary data.</text>
</comment>
<accession>A0ABS6JNR3</accession>
<keyword evidence="2" id="KW-1185">Reference proteome</keyword>
<reference evidence="1 2" key="1">
    <citation type="submission" date="2021-06" db="EMBL/GenBank/DDBJ databases">
        <title>Bacillus sp. RD4P76, an endophyte from a halophyte.</title>
        <authorList>
            <person name="Sun J.-Q."/>
        </authorList>
    </citation>
    <scope>NUCLEOTIDE SEQUENCE [LARGE SCALE GENOMIC DNA]</scope>
    <source>
        <strain evidence="1 2">JCM 17098</strain>
    </source>
</reference>
<proteinExistence type="predicted"/>
<evidence type="ECO:0000313" key="1">
    <source>
        <dbReference type="EMBL" id="MBU9720185.1"/>
    </source>
</evidence>
<gene>
    <name evidence="1" type="ORF">KS407_01880</name>
</gene>
<dbReference type="RefSeq" id="WP_088073153.1">
    <property type="nucleotide sequence ID" value="NZ_JAHQCR010000014.1"/>
</dbReference>
<organism evidence="1 2">
    <name type="scientific">Evansella alkalicola</name>
    <dbReference type="NCBI Taxonomy" id="745819"/>
    <lineage>
        <taxon>Bacteria</taxon>
        <taxon>Bacillati</taxon>
        <taxon>Bacillota</taxon>
        <taxon>Bacilli</taxon>
        <taxon>Bacillales</taxon>
        <taxon>Bacillaceae</taxon>
        <taxon>Evansella</taxon>
    </lineage>
</organism>
<dbReference type="Proteomes" id="UP000790580">
    <property type="component" value="Unassembled WGS sequence"/>
</dbReference>
<dbReference type="EMBL" id="JAHQCR010000014">
    <property type="protein sequence ID" value="MBU9720185.1"/>
    <property type="molecule type" value="Genomic_DNA"/>
</dbReference>
<protein>
    <submittedName>
        <fullName evidence="1">Uncharacterized protein</fullName>
    </submittedName>
</protein>
<sequence length="121" mass="13869">MGTVGKKKVPKSVYILTAILILLVLLPFVLPDPAKQKLLELEENVIEPHFATFLEDFEIVRINVDRYQDTEDTRTYEVFVNLEPEDTTTSDEILTQSPSTARYLVVIKDDKEVVSSTQQFH</sequence>
<evidence type="ECO:0000313" key="2">
    <source>
        <dbReference type="Proteomes" id="UP000790580"/>
    </source>
</evidence>
<name>A0ABS6JNR3_9BACI</name>